<dbReference type="AlphaFoldDB" id="A0A0C3GCE0"/>
<reference evidence="2 3" key="1">
    <citation type="submission" date="2014-04" db="EMBL/GenBank/DDBJ databases">
        <authorList>
            <consortium name="DOE Joint Genome Institute"/>
            <person name="Kuo A."/>
            <person name="Tarkka M."/>
            <person name="Buscot F."/>
            <person name="Kohler A."/>
            <person name="Nagy L.G."/>
            <person name="Floudas D."/>
            <person name="Copeland A."/>
            <person name="Barry K.W."/>
            <person name="Cichocki N."/>
            <person name="Veneault-Fourrey C."/>
            <person name="LaButti K."/>
            <person name="Lindquist E.A."/>
            <person name="Lipzen A."/>
            <person name="Lundell T."/>
            <person name="Morin E."/>
            <person name="Murat C."/>
            <person name="Sun H."/>
            <person name="Tunlid A."/>
            <person name="Henrissat B."/>
            <person name="Grigoriev I.V."/>
            <person name="Hibbett D.S."/>
            <person name="Martin F."/>
            <person name="Nordberg H.P."/>
            <person name="Cantor M.N."/>
            <person name="Hua S.X."/>
        </authorList>
    </citation>
    <scope>NUCLEOTIDE SEQUENCE [LARGE SCALE GENOMIC DNA]</scope>
    <source>
        <strain evidence="2 3">F 1598</strain>
    </source>
</reference>
<name>A0A0C3GCE0_PILCF</name>
<evidence type="ECO:0000256" key="1">
    <source>
        <dbReference type="SAM" id="MobiDB-lite"/>
    </source>
</evidence>
<evidence type="ECO:0000313" key="2">
    <source>
        <dbReference type="EMBL" id="KIM88311.1"/>
    </source>
</evidence>
<keyword evidence="3" id="KW-1185">Reference proteome</keyword>
<evidence type="ECO:0000313" key="3">
    <source>
        <dbReference type="Proteomes" id="UP000054166"/>
    </source>
</evidence>
<dbReference type="InParanoid" id="A0A0C3GCE0"/>
<gene>
    <name evidence="2" type="ORF">PILCRDRAFT_85521</name>
</gene>
<accession>A0A0C3GCE0</accession>
<protein>
    <submittedName>
        <fullName evidence="2">Uncharacterized protein</fullName>
    </submittedName>
</protein>
<feature type="region of interest" description="Disordered" evidence="1">
    <location>
        <begin position="299"/>
        <end position="348"/>
    </location>
</feature>
<dbReference type="EMBL" id="KN832977">
    <property type="protein sequence ID" value="KIM88311.1"/>
    <property type="molecule type" value="Genomic_DNA"/>
</dbReference>
<proteinExistence type="predicted"/>
<dbReference type="Proteomes" id="UP000054166">
    <property type="component" value="Unassembled WGS sequence"/>
</dbReference>
<sequence>MPATTFDSYELLERMKLKDNTFICLHKFQHEVVILRLVCSSGSVVDPTQAKYTLWNCTWNRSVSPIRQGGEIYFIMTITESYSLLWQNEEVGKYGNRPEPPHTATPAEIDERRRINNAAGVFVEKYNWRAIQQARSQGVEVPSPMIGTLENIIGMDVDPTEWDPELFIPCQGLFLPRDCTTVSAIRGKLAACLYIRYQSLVYRARSTTISLTPDPKGEKRAVTGCQRRGIMICKQPQTLSLKLDSSSFIDIMGADIRAGDVVFGGAHHDSAGGQEEEESCGAGQGISWTSLAWHAHHSSLLRPQPPPQQQQQRRKPTNEAKPIPTSTYPQPPSSACGSESPNTSSTPQRAWTWPLRRFLRDPVLRLLILDLIQWSHPKYRHQLIFLEQVSIEVVVWAAIWGWGTTLTEVSALVGGYWVMTVYCADGI</sequence>
<feature type="compositionally biased region" description="Polar residues" evidence="1">
    <location>
        <begin position="324"/>
        <end position="348"/>
    </location>
</feature>
<organism evidence="2 3">
    <name type="scientific">Piloderma croceum (strain F 1598)</name>
    <dbReference type="NCBI Taxonomy" id="765440"/>
    <lineage>
        <taxon>Eukaryota</taxon>
        <taxon>Fungi</taxon>
        <taxon>Dikarya</taxon>
        <taxon>Basidiomycota</taxon>
        <taxon>Agaricomycotina</taxon>
        <taxon>Agaricomycetes</taxon>
        <taxon>Agaricomycetidae</taxon>
        <taxon>Atheliales</taxon>
        <taxon>Atheliaceae</taxon>
        <taxon>Piloderma</taxon>
    </lineage>
</organism>
<reference evidence="3" key="2">
    <citation type="submission" date="2015-01" db="EMBL/GenBank/DDBJ databases">
        <title>Evolutionary Origins and Diversification of the Mycorrhizal Mutualists.</title>
        <authorList>
            <consortium name="DOE Joint Genome Institute"/>
            <consortium name="Mycorrhizal Genomics Consortium"/>
            <person name="Kohler A."/>
            <person name="Kuo A."/>
            <person name="Nagy L.G."/>
            <person name="Floudas D."/>
            <person name="Copeland A."/>
            <person name="Barry K.W."/>
            <person name="Cichocki N."/>
            <person name="Veneault-Fourrey C."/>
            <person name="LaButti K."/>
            <person name="Lindquist E.A."/>
            <person name="Lipzen A."/>
            <person name="Lundell T."/>
            <person name="Morin E."/>
            <person name="Murat C."/>
            <person name="Riley R."/>
            <person name="Ohm R."/>
            <person name="Sun H."/>
            <person name="Tunlid A."/>
            <person name="Henrissat B."/>
            <person name="Grigoriev I.V."/>
            <person name="Hibbett D.S."/>
            <person name="Martin F."/>
        </authorList>
    </citation>
    <scope>NUCLEOTIDE SEQUENCE [LARGE SCALE GENOMIC DNA]</scope>
    <source>
        <strain evidence="3">F 1598</strain>
    </source>
</reference>
<dbReference type="HOGENOM" id="CLU_691005_0_0_1"/>